<comment type="caution">
    <text evidence="3">The sequence shown here is derived from an EMBL/GenBank/DDBJ whole genome shotgun (WGS) entry which is preliminary data.</text>
</comment>
<keyword evidence="1" id="KW-0547">Nucleotide-binding</keyword>
<sequence length="352" mass="40255">MATPELLNIGERVRQHFAAELASRNYTADAAQQAASAHLADWLERFLSSRKSWLRRHSAGVYIWGDVGRGKSFVMDAFFAAVPIAEKRRVHFHAFLQELQRRMRDYAGQADPLALVAREIARDVRLMCFDEFHVHDIGDAMLLGRMLKVLVDEGVGLVMTSNYKPERLCPNPLYRERFKPVIALIEQRFDICALDGGIDYRQWTNENTVWGRYVWPESKGGQARVQALLDFSENAVTDTTLNVNHHPLKVSAYEGERIWFDFHDLCGQPHSTADYIWIIEQFPQLAISGLNTLAGETEAVRQRFLNLVDIAYDRGVYLILCSEVPMDELAGEKTIDFSRTLSRLRQLKPEAL</sequence>
<reference evidence="3 4" key="1">
    <citation type="journal article" date="2015" name="Stand. Genomic Sci.">
        <title>Genomic Encyclopedia of Bacterial and Archaeal Type Strains, Phase III: the genomes of soil and plant-associated and newly described type strains.</title>
        <authorList>
            <person name="Whitman W.B."/>
            <person name="Woyke T."/>
            <person name="Klenk H.P."/>
            <person name="Zhou Y."/>
            <person name="Lilburn T.G."/>
            <person name="Beck B.J."/>
            <person name="De Vos P."/>
            <person name="Vandamme P."/>
            <person name="Eisen J.A."/>
            <person name="Garrity G."/>
            <person name="Hugenholtz P."/>
            <person name="Kyrpides N.C."/>
        </authorList>
    </citation>
    <scope>NUCLEOTIDE SEQUENCE [LARGE SCALE GENOMIC DNA]</scope>
    <source>
        <strain evidence="3 4">CGMCC 1.6858</strain>
    </source>
</reference>
<keyword evidence="3" id="KW-0132">Cell division</keyword>
<evidence type="ECO:0000256" key="2">
    <source>
        <dbReference type="ARBA" id="ARBA00022840"/>
    </source>
</evidence>
<dbReference type="GO" id="GO:0005737">
    <property type="term" value="C:cytoplasm"/>
    <property type="evidence" value="ECO:0007669"/>
    <property type="project" value="TreeGrafter"/>
</dbReference>
<keyword evidence="4" id="KW-1185">Reference proteome</keyword>
<dbReference type="InterPro" id="IPR005654">
    <property type="entry name" value="ATPase_AFG1-like"/>
</dbReference>
<keyword evidence="3" id="KW-0131">Cell cycle</keyword>
<dbReference type="PANTHER" id="PTHR12169:SF6">
    <property type="entry name" value="AFG1-LIKE ATPASE"/>
    <property type="match status" value="1"/>
</dbReference>
<dbReference type="GO" id="GO:0016887">
    <property type="term" value="F:ATP hydrolysis activity"/>
    <property type="evidence" value="ECO:0007669"/>
    <property type="project" value="InterPro"/>
</dbReference>
<name>A0A562QNK9_9PSED</name>
<organism evidence="3 4">
    <name type="scientific">Pseudomonas duriflava</name>
    <dbReference type="NCBI Taxonomy" id="459528"/>
    <lineage>
        <taxon>Bacteria</taxon>
        <taxon>Pseudomonadati</taxon>
        <taxon>Pseudomonadota</taxon>
        <taxon>Gammaproteobacteria</taxon>
        <taxon>Pseudomonadales</taxon>
        <taxon>Pseudomonadaceae</taxon>
        <taxon>Pseudomonas</taxon>
    </lineage>
</organism>
<dbReference type="Gene3D" id="3.40.50.300">
    <property type="entry name" value="P-loop containing nucleotide triphosphate hydrolases"/>
    <property type="match status" value="1"/>
</dbReference>
<dbReference type="RefSeq" id="WP_145136188.1">
    <property type="nucleotide sequence ID" value="NZ_VLKY01000001.1"/>
</dbReference>
<keyword evidence="2" id="KW-0067">ATP-binding</keyword>
<dbReference type="InterPro" id="IPR027417">
    <property type="entry name" value="P-loop_NTPase"/>
</dbReference>
<evidence type="ECO:0000313" key="4">
    <source>
        <dbReference type="Proteomes" id="UP000316905"/>
    </source>
</evidence>
<evidence type="ECO:0000256" key="1">
    <source>
        <dbReference type="ARBA" id="ARBA00022741"/>
    </source>
</evidence>
<dbReference type="EMBL" id="VLKY01000001">
    <property type="protein sequence ID" value="TWI58317.1"/>
    <property type="molecule type" value="Genomic_DNA"/>
</dbReference>
<dbReference type="OrthoDB" id="9774491at2"/>
<protein>
    <submittedName>
        <fullName evidence="3">Cell division protein ZapE</fullName>
    </submittedName>
</protein>
<dbReference type="Proteomes" id="UP000316905">
    <property type="component" value="Unassembled WGS sequence"/>
</dbReference>
<dbReference type="NCBIfam" id="NF040713">
    <property type="entry name" value="ZapE"/>
    <property type="match status" value="1"/>
</dbReference>
<gene>
    <name evidence="3" type="ORF">IQ22_00021</name>
</gene>
<evidence type="ECO:0000313" key="3">
    <source>
        <dbReference type="EMBL" id="TWI58317.1"/>
    </source>
</evidence>
<dbReference type="GO" id="GO:0032153">
    <property type="term" value="C:cell division site"/>
    <property type="evidence" value="ECO:0007669"/>
    <property type="project" value="TreeGrafter"/>
</dbReference>
<proteinExistence type="predicted"/>
<dbReference type="GO" id="GO:0051301">
    <property type="term" value="P:cell division"/>
    <property type="evidence" value="ECO:0007669"/>
    <property type="project" value="UniProtKB-KW"/>
</dbReference>
<dbReference type="AlphaFoldDB" id="A0A562QNK9"/>
<dbReference type="GO" id="GO:0005524">
    <property type="term" value="F:ATP binding"/>
    <property type="evidence" value="ECO:0007669"/>
    <property type="project" value="UniProtKB-KW"/>
</dbReference>
<accession>A0A562QNK9</accession>
<dbReference type="Pfam" id="PF03969">
    <property type="entry name" value="AFG1_ATPase"/>
    <property type="match status" value="1"/>
</dbReference>
<dbReference type="PANTHER" id="PTHR12169">
    <property type="entry name" value="ATPASE N2B"/>
    <property type="match status" value="1"/>
</dbReference>
<dbReference type="SUPFAM" id="SSF52540">
    <property type="entry name" value="P-loop containing nucleoside triphosphate hydrolases"/>
    <property type="match status" value="1"/>
</dbReference>